<gene>
    <name evidence="1" type="ORF">BLA29_011906</name>
</gene>
<keyword evidence="2" id="KW-1185">Reference proteome</keyword>
<evidence type="ECO:0000313" key="1">
    <source>
        <dbReference type="EMBL" id="OTF73779.1"/>
    </source>
</evidence>
<dbReference type="EMBL" id="MUJZ01050169">
    <property type="protein sequence ID" value="OTF73779.1"/>
    <property type="molecule type" value="Genomic_DNA"/>
</dbReference>
<organism evidence="1 2">
    <name type="scientific">Euroglyphus maynei</name>
    <name type="common">Mayne's house dust mite</name>
    <dbReference type="NCBI Taxonomy" id="6958"/>
    <lineage>
        <taxon>Eukaryota</taxon>
        <taxon>Metazoa</taxon>
        <taxon>Ecdysozoa</taxon>
        <taxon>Arthropoda</taxon>
        <taxon>Chelicerata</taxon>
        <taxon>Arachnida</taxon>
        <taxon>Acari</taxon>
        <taxon>Acariformes</taxon>
        <taxon>Sarcoptiformes</taxon>
        <taxon>Astigmata</taxon>
        <taxon>Psoroptidia</taxon>
        <taxon>Analgoidea</taxon>
        <taxon>Pyroglyphidae</taxon>
        <taxon>Pyroglyphinae</taxon>
        <taxon>Euroglyphus</taxon>
    </lineage>
</organism>
<comment type="caution">
    <text evidence="1">The sequence shown here is derived from an EMBL/GenBank/DDBJ whole genome shotgun (WGS) entry which is preliminary data.</text>
</comment>
<sequence length="62" mass="7192">MARLSLLPAYVNVFVDTPNRRESSFTTCMVSMFSLYKTKCPKLGRFEGQNFYESFAIHRFGT</sequence>
<dbReference type="Proteomes" id="UP000194236">
    <property type="component" value="Unassembled WGS sequence"/>
</dbReference>
<dbReference type="AlphaFoldDB" id="A0A1Y3AZ22"/>
<accession>A0A1Y3AZ22</accession>
<evidence type="ECO:0000313" key="2">
    <source>
        <dbReference type="Proteomes" id="UP000194236"/>
    </source>
</evidence>
<protein>
    <submittedName>
        <fullName evidence="1">Uncharacterized protein</fullName>
    </submittedName>
</protein>
<proteinExistence type="predicted"/>
<name>A0A1Y3AZ22_EURMA</name>
<reference evidence="1 2" key="1">
    <citation type="submission" date="2017-03" db="EMBL/GenBank/DDBJ databases">
        <title>Genome Survey of Euroglyphus maynei.</title>
        <authorList>
            <person name="Arlian L.G."/>
            <person name="Morgan M.S."/>
            <person name="Rider S.D."/>
        </authorList>
    </citation>
    <scope>NUCLEOTIDE SEQUENCE [LARGE SCALE GENOMIC DNA]</scope>
    <source>
        <strain evidence="1">Arlian Lab</strain>
        <tissue evidence="1">Whole body</tissue>
    </source>
</reference>